<accession>A0A2A5WWC8</accession>
<organism evidence="1 2">
    <name type="scientific">OM182 bacterium MED-G24</name>
    <dbReference type="NCBI Taxonomy" id="1986255"/>
    <lineage>
        <taxon>Bacteria</taxon>
        <taxon>Pseudomonadati</taxon>
        <taxon>Pseudomonadota</taxon>
        <taxon>Gammaproteobacteria</taxon>
        <taxon>OMG group</taxon>
        <taxon>OM182 clade</taxon>
    </lineage>
</organism>
<gene>
    <name evidence="1" type="ORF">CNE99_03145</name>
</gene>
<protein>
    <recommendedName>
        <fullName evidence="3">Phytanoyl-CoA dioxygenase</fullName>
    </recommendedName>
</protein>
<name>A0A2A5WWC8_9GAMM</name>
<proteinExistence type="predicted"/>
<dbReference type="EMBL" id="NTKD01000010">
    <property type="protein sequence ID" value="PDH40573.1"/>
    <property type="molecule type" value="Genomic_DNA"/>
</dbReference>
<dbReference type="AlphaFoldDB" id="A0A2A5WWC8"/>
<comment type="caution">
    <text evidence="1">The sequence shown here is derived from an EMBL/GenBank/DDBJ whole genome shotgun (WGS) entry which is preliminary data.</text>
</comment>
<reference evidence="1 2" key="1">
    <citation type="submission" date="2017-08" db="EMBL/GenBank/DDBJ databases">
        <title>Fine stratification of microbial communities through a metagenomic profile of the photic zone.</title>
        <authorList>
            <person name="Haro-Moreno J.M."/>
            <person name="Lopez-Perez M."/>
            <person name="De La Torre J."/>
            <person name="Picazo A."/>
            <person name="Camacho A."/>
            <person name="Rodriguez-Valera F."/>
        </authorList>
    </citation>
    <scope>NUCLEOTIDE SEQUENCE [LARGE SCALE GENOMIC DNA]</scope>
    <source>
        <strain evidence="1">MED-G24</strain>
    </source>
</reference>
<evidence type="ECO:0000313" key="2">
    <source>
        <dbReference type="Proteomes" id="UP000219327"/>
    </source>
</evidence>
<dbReference type="Proteomes" id="UP000219327">
    <property type="component" value="Unassembled WGS sequence"/>
</dbReference>
<sequence length="331" mass="37033">HVVGRRHEKGTYLGDDPAMTDLVNKSAITPILHEALDDFDPPSDCQVAILRPGQPGDYFNNLGYRDRDMPYNGTQCHMDGLCTIAAPQEVQAGTPDEIYHRYLTNGPKGDIGRSADVVGHNTVPLFQDPAMTLGMGSFNAFVFVCLNDQTRPECGQTSVLKGAHHATEAFFQRQRALGEHIGPEGPGWPRMNHDVPNRCGLNYLPEQVRNQFTDESSATTPDGVRWPEPTPALMEPGDACIAMFHIPHSGSRNEKGTEDRKNVIFRIRCKSRQPDKVITGRRDYPDRGEGGTWLEYEEGNNPWERSKHALCHQWDEWRGMQDVVASERADA</sequence>
<evidence type="ECO:0008006" key="3">
    <source>
        <dbReference type="Google" id="ProtNLM"/>
    </source>
</evidence>
<dbReference type="Gene3D" id="2.60.120.620">
    <property type="entry name" value="q2cbj1_9rhob like domain"/>
    <property type="match status" value="1"/>
</dbReference>
<evidence type="ECO:0000313" key="1">
    <source>
        <dbReference type="EMBL" id="PDH40573.1"/>
    </source>
</evidence>
<feature type="non-terminal residue" evidence="1">
    <location>
        <position position="1"/>
    </location>
</feature>